<dbReference type="InterPro" id="IPR036181">
    <property type="entry name" value="MIT_dom_sf"/>
</dbReference>
<dbReference type="Proteomes" id="UP000008783">
    <property type="component" value="Unassembled WGS sequence"/>
</dbReference>
<protein>
    <submittedName>
        <fullName evidence="1">Uncharacterized protein</fullName>
    </submittedName>
</protein>
<reference key="1">
    <citation type="submission" date="2007-01" db="EMBL/GenBank/DDBJ databases">
        <title>The Genome Sequence of Puccinia graminis f. sp. tritici Strain CRL 75-36-700-3.</title>
        <authorList>
            <consortium name="The Broad Institute Genome Sequencing Platform"/>
            <person name="Birren B."/>
            <person name="Lander E."/>
            <person name="Galagan J."/>
            <person name="Nusbaum C."/>
            <person name="Devon K."/>
            <person name="Cuomo C."/>
            <person name="Jaffe D."/>
            <person name="Butler J."/>
            <person name="Alvarez P."/>
            <person name="Gnerre S."/>
            <person name="Grabherr M."/>
            <person name="Mauceli E."/>
            <person name="Brockman W."/>
            <person name="Young S."/>
            <person name="LaButti K."/>
            <person name="Sykes S."/>
            <person name="DeCaprio D."/>
            <person name="Crawford M."/>
            <person name="Koehrsen M."/>
            <person name="Engels R."/>
            <person name="Montgomery P."/>
            <person name="Pearson M."/>
            <person name="Howarth C."/>
            <person name="Larson L."/>
            <person name="White J."/>
            <person name="Zeng Q."/>
            <person name="Kodira C."/>
            <person name="Yandava C."/>
            <person name="Alvarado L."/>
            <person name="O'Leary S."/>
            <person name="Szabo L."/>
            <person name="Dean R."/>
            <person name="Schein J."/>
        </authorList>
    </citation>
    <scope>NUCLEOTIDE SEQUENCE</scope>
    <source>
        <strain>CRL 75-36-700-3</strain>
    </source>
</reference>
<name>E3KUF4_PUCGT</name>
<dbReference type="KEGG" id="pgr:PGTG_13851"/>
<sequence length="105" mass="12502">MCVSGEGNEVCRPVRRQHTNDQLRQFMYRHKTGYRNKTSITKIESEPHFLENAVKTSLLAIDEENKQNWEESWRLYKNALNDFHMAHNCLSCDLSLKLSTFWRLI</sequence>
<dbReference type="Gene3D" id="1.20.58.80">
    <property type="entry name" value="Phosphotransferase system, lactose/cellobiose-type IIA subunit"/>
    <property type="match status" value="1"/>
</dbReference>
<evidence type="ECO:0000313" key="1">
    <source>
        <dbReference type="EMBL" id="EFP88047.1"/>
    </source>
</evidence>
<proteinExistence type="predicted"/>
<reference evidence="2" key="2">
    <citation type="journal article" date="2011" name="Proc. Natl. Acad. Sci. U.S.A.">
        <title>Obligate biotrophy features unraveled by the genomic analysis of rust fungi.</title>
        <authorList>
            <person name="Duplessis S."/>
            <person name="Cuomo C.A."/>
            <person name="Lin Y.-C."/>
            <person name="Aerts A."/>
            <person name="Tisserant E."/>
            <person name="Veneault-Fourrey C."/>
            <person name="Joly D.L."/>
            <person name="Hacquard S."/>
            <person name="Amselem J."/>
            <person name="Cantarel B.L."/>
            <person name="Chiu R."/>
            <person name="Coutinho P.M."/>
            <person name="Feau N."/>
            <person name="Field M."/>
            <person name="Frey P."/>
            <person name="Gelhaye E."/>
            <person name="Goldberg J."/>
            <person name="Grabherr M.G."/>
            <person name="Kodira C.D."/>
            <person name="Kohler A."/>
            <person name="Kuees U."/>
            <person name="Lindquist E.A."/>
            <person name="Lucas S.M."/>
            <person name="Mago R."/>
            <person name="Mauceli E."/>
            <person name="Morin E."/>
            <person name="Murat C."/>
            <person name="Pangilinan J.L."/>
            <person name="Park R."/>
            <person name="Pearson M."/>
            <person name="Quesneville H."/>
            <person name="Rouhier N."/>
            <person name="Sakthikumar S."/>
            <person name="Salamov A.A."/>
            <person name="Schmutz J."/>
            <person name="Selles B."/>
            <person name="Shapiro H."/>
            <person name="Tanguay P."/>
            <person name="Tuskan G.A."/>
            <person name="Henrissat B."/>
            <person name="Van de Peer Y."/>
            <person name="Rouze P."/>
            <person name="Ellis J.G."/>
            <person name="Dodds P.N."/>
            <person name="Schein J.E."/>
            <person name="Zhong S."/>
            <person name="Hamelin R.C."/>
            <person name="Grigoriev I.V."/>
            <person name="Szabo L.J."/>
            <person name="Martin F."/>
        </authorList>
    </citation>
    <scope>NUCLEOTIDE SEQUENCE [LARGE SCALE GENOMIC DNA]</scope>
    <source>
        <strain evidence="2">CRL 75-36-700-3 / race SCCL</strain>
    </source>
</reference>
<keyword evidence="2" id="KW-1185">Reference proteome</keyword>
<accession>E3KUF4</accession>
<organism evidence="1 2">
    <name type="scientific">Puccinia graminis f. sp. tritici (strain CRL 75-36-700-3 / race SCCL)</name>
    <name type="common">Black stem rust fungus</name>
    <dbReference type="NCBI Taxonomy" id="418459"/>
    <lineage>
        <taxon>Eukaryota</taxon>
        <taxon>Fungi</taxon>
        <taxon>Dikarya</taxon>
        <taxon>Basidiomycota</taxon>
        <taxon>Pucciniomycotina</taxon>
        <taxon>Pucciniomycetes</taxon>
        <taxon>Pucciniales</taxon>
        <taxon>Pucciniaceae</taxon>
        <taxon>Puccinia</taxon>
    </lineage>
</organism>
<dbReference type="RefSeq" id="XP_003332466.1">
    <property type="nucleotide sequence ID" value="XM_003332418.1"/>
</dbReference>
<gene>
    <name evidence="1" type="ORF">PGTG_13851</name>
</gene>
<dbReference type="AlphaFoldDB" id="E3KUF4"/>
<dbReference type="VEuPathDB" id="FungiDB:PGTG_13851"/>
<dbReference type="SUPFAM" id="SSF116846">
    <property type="entry name" value="MIT domain"/>
    <property type="match status" value="1"/>
</dbReference>
<dbReference type="EMBL" id="DS178310">
    <property type="protein sequence ID" value="EFP88047.1"/>
    <property type="molecule type" value="Genomic_DNA"/>
</dbReference>
<evidence type="ECO:0000313" key="2">
    <source>
        <dbReference type="Proteomes" id="UP000008783"/>
    </source>
</evidence>
<dbReference type="HOGENOM" id="CLU_2237931_0_0_1"/>
<dbReference type="GeneID" id="10535186"/>
<dbReference type="InParanoid" id="E3KUF4"/>